<dbReference type="CDD" id="cd24050">
    <property type="entry name" value="ASKHA_NBD_ANMK"/>
    <property type="match status" value="1"/>
</dbReference>
<keyword evidence="1" id="KW-0808">Transferase</keyword>
<organism evidence="2 3">
    <name type="scientific">Pedobacter mendelii</name>
    <dbReference type="NCBI Taxonomy" id="1908240"/>
    <lineage>
        <taxon>Bacteria</taxon>
        <taxon>Pseudomonadati</taxon>
        <taxon>Bacteroidota</taxon>
        <taxon>Sphingobacteriia</taxon>
        <taxon>Sphingobacteriales</taxon>
        <taxon>Sphingobacteriaceae</taxon>
        <taxon>Pedobacter</taxon>
    </lineage>
</organism>
<comment type="similarity">
    <text evidence="1">Belongs to the anhydro-N-acetylmuramic acid kinase family.</text>
</comment>
<dbReference type="EMBL" id="BMDJ01000006">
    <property type="protein sequence ID" value="GGI26594.1"/>
    <property type="molecule type" value="Genomic_DNA"/>
</dbReference>
<protein>
    <recommendedName>
        <fullName evidence="1">Anhydro-N-acetylmuramic acid kinase</fullName>
        <ecNumber evidence="1">2.7.1.170</ecNumber>
    </recommendedName>
    <alternativeName>
        <fullName evidence="1">AnhMurNAc kinase</fullName>
    </alternativeName>
</protein>
<sequence>MDFNVRSSKYRKICPVFNKGYLLLLQLLPLYPVLAYKQTFDRFKKNIDMNSQILKLYNKAQKNERLIIGLMSGTSMDGLDIALCKVKGAGAETDIKVIKFKTGDYTDDFRTKIKAVFSTREVDLQLVCLMNEHIANVHAELINNALREWGYKSKDIDFIASHGQTIFHAPKSLHKIEDYPNGTLQIGDGDHIAVKTGIITLSDFRQKHLAAGGEGAPLAVYGDYLIFSKKGEDRIMLNIGGIANFTYLPGTLSVSEIFSTDVGPGNTLMDQYIQQHFNLFYDKNAEIALSGKLNEKLLNALLNCDFFEGGFPKTTGPELFNLEYLVKAQQKSSTEEISKEDVMATLCHFSAETISNAIKKCFGNDAAAQVFMSGGGMHNPLLVSLLKAKLPHSTFLTTDDLNINPDAKEAVLFAVLANETLCGNPINFGERQGVPSICMGKISLPE</sequence>
<accession>A0ABQ2BK67</accession>
<dbReference type="Pfam" id="PF03702">
    <property type="entry name" value="AnmK"/>
    <property type="match status" value="1"/>
</dbReference>
<dbReference type="Proteomes" id="UP000645390">
    <property type="component" value="Unassembled WGS sequence"/>
</dbReference>
<comment type="caution">
    <text evidence="2">The sequence shown here is derived from an EMBL/GenBank/DDBJ whole genome shotgun (WGS) entry which is preliminary data.</text>
</comment>
<dbReference type="HAMAP" id="MF_01270">
    <property type="entry name" value="AnhMurNAc_kinase"/>
    <property type="match status" value="1"/>
</dbReference>
<dbReference type="GO" id="GO:0016301">
    <property type="term" value="F:kinase activity"/>
    <property type="evidence" value="ECO:0007669"/>
    <property type="project" value="UniProtKB-KW"/>
</dbReference>
<feature type="binding site" evidence="1">
    <location>
        <begin position="73"/>
        <end position="80"/>
    </location>
    <ligand>
        <name>ATP</name>
        <dbReference type="ChEBI" id="CHEBI:30616"/>
    </ligand>
</feature>
<keyword evidence="3" id="KW-1185">Reference proteome</keyword>
<dbReference type="NCBIfam" id="NF007148">
    <property type="entry name" value="PRK09585.3-2"/>
    <property type="match status" value="1"/>
</dbReference>
<dbReference type="PANTHER" id="PTHR30605">
    <property type="entry name" value="ANHYDRO-N-ACETYLMURAMIC ACID KINASE"/>
    <property type="match status" value="1"/>
</dbReference>
<name>A0ABQ2BK67_9SPHI</name>
<keyword evidence="1" id="KW-0547">Nucleotide-binding</keyword>
<evidence type="ECO:0000256" key="1">
    <source>
        <dbReference type="HAMAP-Rule" id="MF_01270"/>
    </source>
</evidence>
<keyword evidence="1 2" id="KW-0418">Kinase</keyword>
<reference evidence="3" key="1">
    <citation type="journal article" date="2019" name="Int. J. Syst. Evol. Microbiol.">
        <title>The Global Catalogue of Microorganisms (GCM) 10K type strain sequencing project: providing services to taxonomists for standard genome sequencing and annotation.</title>
        <authorList>
            <consortium name="The Broad Institute Genomics Platform"/>
            <consortium name="The Broad Institute Genome Sequencing Center for Infectious Disease"/>
            <person name="Wu L."/>
            <person name="Ma J."/>
        </authorList>
    </citation>
    <scope>NUCLEOTIDE SEQUENCE [LARGE SCALE GENOMIC DNA]</scope>
    <source>
        <strain evidence="3">CCM 8939</strain>
    </source>
</reference>
<keyword evidence="1" id="KW-0119">Carbohydrate metabolism</keyword>
<dbReference type="NCBIfam" id="NF007149">
    <property type="entry name" value="PRK09585.3-4"/>
    <property type="match status" value="1"/>
</dbReference>
<comment type="catalytic activity">
    <reaction evidence="1">
        <text>1,6-anhydro-N-acetyl-beta-muramate + ATP + H2O = N-acetyl-D-muramate 6-phosphate + ADP + H(+)</text>
        <dbReference type="Rhea" id="RHEA:24952"/>
        <dbReference type="ChEBI" id="CHEBI:15377"/>
        <dbReference type="ChEBI" id="CHEBI:15378"/>
        <dbReference type="ChEBI" id="CHEBI:30616"/>
        <dbReference type="ChEBI" id="CHEBI:58690"/>
        <dbReference type="ChEBI" id="CHEBI:58722"/>
        <dbReference type="ChEBI" id="CHEBI:456216"/>
        <dbReference type="EC" id="2.7.1.170"/>
    </reaction>
</comment>
<dbReference type="SUPFAM" id="SSF53067">
    <property type="entry name" value="Actin-like ATPase domain"/>
    <property type="match status" value="1"/>
</dbReference>
<evidence type="ECO:0000313" key="3">
    <source>
        <dbReference type="Proteomes" id="UP000645390"/>
    </source>
</evidence>
<dbReference type="Gene3D" id="3.30.420.40">
    <property type="match status" value="2"/>
</dbReference>
<comment type="pathway">
    <text evidence="1">Cell wall biogenesis; peptidoglycan recycling.</text>
</comment>
<comment type="pathway">
    <text evidence="1">Amino-sugar metabolism; 1,6-anhydro-N-acetylmuramate degradation.</text>
</comment>
<dbReference type="InterPro" id="IPR043129">
    <property type="entry name" value="ATPase_NBD"/>
</dbReference>
<dbReference type="EC" id="2.7.1.170" evidence="1"/>
<dbReference type="InterPro" id="IPR005338">
    <property type="entry name" value="Anhydro_N_Ac-Mur_kinase"/>
</dbReference>
<keyword evidence="1" id="KW-0067">ATP-binding</keyword>
<dbReference type="PANTHER" id="PTHR30605:SF0">
    <property type="entry name" value="ANHYDRO-N-ACETYLMURAMIC ACID KINASE"/>
    <property type="match status" value="1"/>
</dbReference>
<gene>
    <name evidence="1 2" type="primary">anmK</name>
    <name evidence="2" type="ORF">GCM10008119_23430</name>
</gene>
<comment type="function">
    <text evidence="1">Catalyzes the specific phosphorylation of 1,6-anhydro-N-acetylmuramic acid (anhMurNAc) with the simultaneous cleavage of the 1,6-anhydro ring, generating MurNAc-6-P. Is required for the utilization of anhMurNAc either imported from the medium or derived from its own cell wall murein, and thus plays a role in cell wall recycling.</text>
</comment>
<evidence type="ECO:0000313" key="2">
    <source>
        <dbReference type="EMBL" id="GGI26594.1"/>
    </source>
</evidence>
<proteinExistence type="inferred from homology"/>